<protein>
    <submittedName>
        <fullName evidence="6">Transcriptional regulator, IclR family</fullName>
    </submittedName>
</protein>
<dbReference type="SUPFAM" id="SSF55781">
    <property type="entry name" value="GAF domain-like"/>
    <property type="match status" value="1"/>
</dbReference>
<evidence type="ECO:0000259" key="5">
    <source>
        <dbReference type="PROSITE" id="PS51078"/>
    </source>
</evidence>
<dbReference type="Gene3D" id="1.10.10.10">
    <property type="entry name" value="Winged helix-like DNA-binding domain superfamily/Winged helix DNA-binding domain"/>
    <property type="match status" value="1"/>
</dbReference>
<keyword evidence="3" id="KW-0804">Transcription</keyword>
<organism evidence="6">
    <name type="scientific">uncultured Truepera sp</name>
    <dbReference type="NCBI Taxonomy" id="543023"/>
    <lineage>
        <taxon>Bacteria</taxon>
        <taxon>Thermotogati</taxon>
        <taxon>Deinococcota</taxon>
        <taxon>Deinococci</taxon>
        <taxon>Trueperales</taxon>
        <taxon>Trueperaceae</taxon>
        <taxon>Truepera</taxon>
        <taxon>environmental samples</taxon>
    </lineage>
</organism>
<keyword evidence="1" id="KW-0805">Transcription regulation</keyword>
<dbReference type="InterPro" id="IPR036390">
    <property type="entry name" value="WH_DNA-bd_sf"/>
</dbReference>
<dbReference type="InterPro" id="IPR005471">
    <property type="entry name" value="Tscrpt_reg_IclR_N"/>
</dbReference>
<dbReference type="AlphaFoldDB" id="A0A6J4VXS7"/>
<dbReference type="InterPro" id="IPR014757">
    <property type="entry name" value="Tscrpt_reg_IclR_C"/>
</dbReference>
<evidence type="ECO:0000259" key="4">
    <source>
        <dbReference type="PROSITE" id="PS51077"/>
    </source>
</evidence>
<dbReference type="GO" id="GO:0045892">
    <property type="term" value="P:negative regulation of DNA-templated transcription"/>
    <property type="evidence" value="ECO:0007669"/>
    <property type="project" value="TreeGrafter"/>
</dbReference>
<evidence type="ECO:0000313" key="6">
    <source>
        <dbReference type="EMBL" id="CAA9588877.1"/>
    </source>
</evidence>
<dbReference type="PANTHER" id="PTHR30136">
    <property type="entry name" value="HELIX-TURN-HELIX TRANSCRIPTIONAL REGULATOR, ICLR FAMILY"/>
    <property type="match status" value="1"/>
</dbReference>
<dbReference type="PROSITE" id="PS51077">
    <property type="entry name" value="HTH_ICLR"/>
    <property type="match status" value="1"/>
</dbReference>
<feature type="domain" description="HTH iclR-type" evidence="4">
    <location>
        <begin position="19"/>
        <end position="80"/>
    </location>
</feature>
<dbReference type="PROSITE" id="PS51078">
    <property type="entry name" value="ICLR_ED"/>
    <property type="match status" value="1"/>
</dbReference>
<gene>
    <name evidence="6" type="ORF">AVDCRST_MAG86-4263</name>
</gene>
<dbReference type="InterPro" id="IPR050707">
    <property type="entry name" value="HTH_MetabolicPath_Reg"/>
</dbReference>
<dbReference type="Gene3D" id="3.30.450.40">
    <property type="match status" value="1"/>
</dbReference>
<dbReference type="EMBL" id="CADCWP010000368">
    <property type="protein sequence ID" value="CAA9588877.1"/>
    <property type="molecule type" value="Genomic_DNA"/>
</dbReference>
<dbReference type="GO" id="GO:0003700">
    <property type="term" value="F:DNA-binding transcription factor activity"/>
    <property type="evidence" value="ECO:0007669"/>
    <property type="project" value="TreeGrafter"/>
</dbReference>
<accession>A0A6J4VXS7</accession>
<dbReference type="Pfam" id="PF01614">
    <property type="entry name" value="IclR_C"/>
    <property type="match status" value="1"/>
</dbReference>
<reference evidence="6" key="1">
    <citation type="submission" date="2020-02" db="EMBL/GenBank/DDBJ databases">
        <authorList>
            <person name="Meier V. D."/>
        </authorList>
    </citation>
    <scope>NUCLEOTIDE SEQUENCE</scope>
    <source>
        <strain evidence="6">AVDCRST_MAG86</strain>
    </source>
</reference>
<keyword evidence="2" id="KW-0238">DNA-binding</keyword>
<dbReference type="InterPro" id="IPR036388">
    <property type="entry name" value="WH-like_DNA-bd_sf"/>
</dbReference>
<proteinExistence type="predicted"/>
<dbReference type="PANTHER" id="PTHR30136:SF24">
    <property type="entry name" value="HTH-TYPE TRANSCRIPTIONAL REPRESSOR ALLR"/>
    <property type="match status" value="1"/>
</dbReference>
<dbReference type="GO" id="GO:0003677">
    <property type="term" value="F:DNA binding"/>
    <property type="evidence" value="ECO:0007669"/>
    <property type="project" value="UniProtKB-KW"/>
</dbReference>
<dbReference type="SUPFAM" id="SSF46785">
    <property type="entry name" value="Winged helix' DNA-binding domain"/>
    <property type="match status" value="1"/>
</dbReference>
<dbReference type="SMART" id="SM00346">
    <property type="entry name" value="HTH_ICLR"/>
    <property type="match status" value="1"/>
</dbReference>
<sequence length="269" mass="28572">MSNTLKVPPPESGQNQYVITSAYRTLAILRAFGAPPHRFSLAEVTAALEMDKGQTYRSLKTLEEAGFIRADEDGRFSLTPLLNVLSVAASSGQSASLAEVAAPHLNRLSDETGESVHLFARVGDHAVCVGLRESKHPVRLSAALGAAAPLHAGASPKAMLAHLSTAEQERILSKVSSYPAYTNRTLTDAEMLRDDLVRTRTQGYAVSDEDVDAGAKGVGAPIFDLTGKVVGAISVGGPSYRVDDGRLHTFSTLIVQSAQAISRQLGYSR</sequence>
<name>A0A6J4VXS7_9DEIN</name>
<dbReference type="Pfam" id="PF09339">
    <property type="entry name" value="HTH_IclR"/>
    <property type="match status" value="1"/>
</dbReference>
<feature type="domain" description="IclR-ED" evidence="5">
    <location>
        <begin position="83"/>
        <end position="267"/>
    </location>
</feature>
<dbReference type="InterPro" id="IPR029016">
    <property type="entry name" value="GAF-like_dom_sf"/>
</dbReference>
<evidence type="ECO:0000256" key="3">
    <source>
        <dbReference type="ARBA" id="ARBA00023163"/>
    </source>
</evidence>
<evidence type="ECO:0000256" key="1">
    <source>
        <dbReference type="ARBA" id="ARBA00023015"/>
    </source>
</evidence>
<evidence type="ECO:0000256" key="2">
    <source>
        <dbReference type="ARBA" id="ARBA00023125"/>
    </source>
</evidence>